<evidence type="ECO:0008006" key="4">
    <source>
        <dbReference type="Google" id="ProtNLM"/>
    </source>
</evidence>
<feature type="transmembrane region" description="Helical" evidence="1">
    <location>
        <begin position="163"/>
        <end position="184"/>
    </location>
</feature>
<evidence type="ECO:0000313" key="3">
    <source>
        <dbReference type="Proteomes" id="UP000548978"/>
    </source>
</evidence>
<feature type="transmembrane region" description="Helical" evidence="1">
    <location>
        <begin position="133"/>
        <end position="151"/>
    </location>
</feature>
<keyword evidence="1" id="KW-0472">Membrane</keyword>
<feature type="transmembrane region" description="Helical" evidence="1">
    <location>
        <begin position="85"/>
        <end position="106"/>
    </location>
</feature>
<reference evidence="2 3" key="1">
    <citation type="submission" date="2020-08" db="EMBL/GenBank/DDBJ databases">
        <title>Genomic Encyclopedia of Type Strains, Phase IV (KMG-IV): sequencing the most valuable type-strain genomes for metagenomic binning, comparative biology and taxonomic classification.</title>
        <authorList>
            <person name="Goeker M."/>
        </authorList>
    </citation>
    <scope>NUCLEOTIDE SEQUENCE [LARGE SCALE GENOMIC DNA]</scope>
    <source>
        <strain evidence="2 3">DSM 24448</strain>
    </source>
</reference>
<dbReference type="AlphaFoldDB" id="A0A7W9E801"/>
<organism evidence="2 3">
    <name type="scientific">Brevundimonas halotolerans</name>
    <dbReference type="NCBI Taxonomy" id="69670"/>
    <lineage>
        <taxon>Bacteria</taxon>
        <taxon>Pseudomonadati</taxon>
        <taxon>Pseudomonadota</taxon>
        <taxon>Alphaproteobacteria</taxon>
        <taxon>Caulobacterales</taxon>
        <taxon>Caulobacteraceae</taxon>
        <taxon>Brevundimonas</taxon>
    </lineage>
</organism>
<accession>A0A7W9E801</accession>
<dbReference type="InterPro" id="IPR021354">
    <property type="entry name" value="DUF2975"/>
</dbReference>
<feature type="transmembrane region" description="Helical" evidence="1">
    <location>
        <begin position="43"/>
        <end position="65"/>
    </location>
</feature>
<keyword evidence="1" id="KW-0812">Transmembrane</keyword>
<dbReference type="Proteomes" id="UP000548978">
    <property type="component" value="Unassembled WGS sequence"/>
</dbReference>
<keyword evidence="1" id="KW-1133">Transmembrane helix</keyword>
<sequence length="198" mass="21471">MRPPSLRFASRLGTRLGQGLPGFRALGPGSVSSLLKTALDITYGLLIFLTLLTCLVFAVVAIIPMDQVGLTVTSDTGGTRIPLPRAHALFGIGAFVGYFGGFALILRHLRRIFRTLTLGDPFHPDNVSRLKQVGYILAIVTGGVWLGQLLVSRLVRGVMDPPSLFNLVTPAFSVLVVFVLAEVFREGARLRRESELTI</sequence>
<gene>
    <name evidence="2" type="ORF">FHS65_002299</name>
</gene>
<dbReference type="RefSeq" id="WP_123286014.1">
    <property type="nucleotide sequence ID" value="NZ_JACIJB010000012.1"/>
</dbReference>
<name>A0A7W9E801_9CAUL</name>
<dbReference type="Pfam" id="PF11188">
    <property type="entry name" value="DUF2975"/>
    <property type="match status" value="1"/>
</dbReference>
<dbReference type="EMBL" id="JACIJB010000012">
    <property type="protein sequence ID" value="MBB5661536.1"/>
    <property type="molecule type" value="Genomic_DNA"/>
</dbReference>
<proteinExistence type="predicted"/>
<evidence type="ECO:0000313" key="2">
    <source>
        <dbReference type="EMBL" id="MBB5661536.1"/>
    </source>
</evidence>
<evidence type="ECO:0000256" key="1">
    <source>
        <dbReference type="SAM" id="Phobius"/>
    </source>
</evidence>
<protein>
    <recommendedName>
        <fullName evidence="4">DUF2975 domain-containing protein</fullName>
    </recommendedName>
</protein>
<keyword evidence="3" id="KW-1185">Reference proteome</keyword>
<comment type="caution">
    <text evidence="2">The sequence shown here is derived from an EMBL/GenBank/DDBJ whole genome shotgun (WGS) entry which is preliminary data.</text>
</comment>
<dbReference type="OrthoDB" id="7349915at2"/>